<organism evidence="3 4">
    <name type="scientific">Anaerotignum lactatifermentans</name>
    <dbReference type="NCBI Taxonomy" id="160404"/>
    <lineage>
        <taxon>Bacteria</taxon>
        <taxon>Bacillati</taxon>
        <taxon>Bacillota</taxon>
        <taxon>Clostridia</taxon>
        <taxon>Lachnospirales</taxon>
        <taxon>Anaerotignaceae</taxon>
        <taxon>Anaerotignum</taxon>
    </lineage>
</organism>
<protein>
    <submittedName>
        <fullName evidence="3">DUF1648 domain-containing protein</fullName>
    </submittedName>
</protein>
<gene>
    <name evidence="3" type="ORF">B5G26_01465</name>
</gene>
<feature type="domain" description="DUF1648" evidence="2">
    <location>
        <begin position="22"/>
        <end position="63"/>
    </location>
</feature>
<dbReference type="InterPro" id="IPR012867">
    <property type="entry name" value="DUF1648"/>
</dbReference>
<comment type="caution">
    <text evidence="3">The sequence shown here is derived from an EMBL/GenBank/DDBJ whole genome shotgun (WGS) entry which is preliminary data.</text>
</comment>
<name>A0A1Y3UA84_9FIRM</name>
<dbReference type="Pfam" id="PF07853">
    <property type="entry name" value="DUF1648"/>
    <property type="match status" value="1"/>
</dbReference>
<dbReference type="EMBL" id="NFHM01000001">
    <property type="protein sequence ID" value="OUN45721.1"/>
    <property type="molecule type" value="Genomic_DNA"/>
</dbReference>
<keyword evidence="1" id="KW-1133">Transmembrane helix</keyword>
<feature type="transmembrane region" description="Helical" evidence="1">
    <location>
        <begin position="98"/>
        <end position="119"/>
    </location>
</feature>
<reference evidence="4" key="1">
    <citation type="submission" date="2017-04" db="EMBL/GenBank/DDBJ databases">
        <title>Function of individual gut microbiota members based on whole genome sequencing of pure cultures obtained from chicken caecum.</title>
        <authorList>
            <person name="Medvecky M."/>
            <person name="Cejkova D."/>
            <person name="Polansky O."/>
            <person name="Karasova D."/>
            <person name="Kubasova T."/>
            <person name="Cizek A."/>
            <person name="Rychlik I."/>
        </authorList>
    </citation>
    <scope>NUCLEOTIDE SEQUENCE [LARGE SCALE GENOMIC DNA]</scope>
    <source>
        <strain evidence="4">An75</strain>
    </source>
</reference>
<feature type="transmembrane region" description="Helical" evidence="1">
    <location>
        <begin position="55"/>
        <end position="77"/>
    </location>
</feature>
<feature type="transmembrane region" description="Helical" evidence="1">
    <location>
        <begin position="12"/>
        <end position="35"/>
    </location>
</feature>
<feature type="transmembrane region" description="Helical" evidence="1">
    <location>
        <begin position="131"/>
        <end position="151"/>
    </location>
</feature>
<dbReference type="Proteomes" id="UP000195455">
    <property type="component" value="Unassembled WGS sequence"/>
</dbReference>
<accession>A0A1Y3UA84</accession>
<proteinExistence type="predicted"/>
<evidence type="ECO:0000313" key="4">
    <source>
        <dbReference type="Proteomes" id="UP000195455"/>
    </source>
</evidence>
<evidence type="ECO:0000313" key="3">
    <source>
        <dbReference type="EMBL" id="OUN45721.1"/>
    </source>
</evidence>
<evidence type="ECO:0000256" key="1">
    <source>
        <dbReference type="SAM" id="Phobius"/>
    </source>
</evidence>
<dbReference type="AlphaFoldDB" id="A0A1Y3UA84"/>
<keyword evidence="1" id="KW-0472">Membrane</keyword>
<keyword evidence="1" id="KW-0812">Transmembrane</keyword>
<sequence length="154" mass="17398">MKIPRSPYDRLVNVVGVCSLCGTTAWLLAVWKQIAVHIPVHYDFRGHVDRMAGKGSLWVLMAVGWVMFLALSVVEHFPQIWNTGVQVTPKNQERVYRTLKNMLGTLKLIIAVLFSYLVFQSAFGGNLPPQFLPLFLLVTLGSLAFFLVQLIRLK</sequence>
<evidence type="ECO:0000259" key="2">
    <source>
        <dbReference type="Pfam" id="PF07853"/>
    </source>
</evidence>